<dbReference type="Proteomes" id="UP000070404">
    <property type="component" value="Unassembled WGS sequence"/>
</dbReference>
<dbReference type="PROSITE" id="PS00508">
    <property type="entry name" value="NI_HGENASE_L_2"/>
    <property type="match status" value="1"/>
</dbReference>
<dbReference type="InterPro" id="IPR001501">
    <property type="entry name" value="Ni-dep_hyd_lsu"/>
</dbReference>
<feature type="binding site" evidence="6">
    <location>
        <position position="67"/>
    </location>
    <ligand>
        <name>Ni(2+)</name>
        <dbReference type="ChEBI" id="CHEBI:49786"/>
    </ligand>
</feature>
<evidence type="ECO:0000256" key="3">
    <source>
        <dbReference type="ARBA" id="ARBA00022596"/>
    </source>
</evidence>
<dbReference type="GO" id="GO:0016151">
    <property type="term" value="F:nickel cation binding"/>
    <property type="evidence" value="ECO:0007669"/>
    <property type="project" value="InterPro"/>
</dbReference>
<accession>A0A133VIH1</accession>
<comment type="similarity">
    <text evidence="2">Belongs to the [NiFe]/[NiFeSe] hydrogenase large subunit family.</text>
</comment>
<gene>
    <name evidence="7" type="ORF">AKJ52_02445</name>
</gene>
<organism evidence="7 8">
    <name type="scientific">candidate division MSBL1 archaeon SCGC-AAA382C18</name>
    <dbReference type="NCBI Taxonomy" id="1698281"/>
    <lineage>
        <taxon>Archaea</taxon>
        <taxon>Methanobacteriati</taxon>
        <taxon>Methanobacteriota</taxon>
        <taxon>candidate division MSBL1</taxon>
    </lineage>
</organism>
<reference evidence="7 8" key="1">
    <citation type="journal article" date="2016" name="Sci. Rep.">
        <title>Metabolic traits of an uncultured archaeal lineage -MSBL1- from brine pools of the Red Sea.</title>
        <authorList>
            <person name="Mwirichia R."/>
            <person name="Alam I."/>
            <person name="Rashid M."/>
            <person name="Vinu M."/>
            <person name="Ba-Alawi W."/>
            <person name="Anthony Kamau A."/>
            <person name="Kamanda Ngugi D."/>
            <person name="Goker M."/>
            <person name="Klenk H.P."/>
            <person name="Bajic V."/>
            <person name="Stingl U."/>
        </authorList>
    </citation>
    <scope>NUCLEOTIDE SEQUENCE [LARGE SCALE GENOMIC DNA]</scope>
    <source>
        <strain evidence="7">SCGC-AAA382C18</strain>
    </source>
</reference>
<comment type="cofactor">
    <cofactor evidence="6">
        <name>Fe cation</name>
        <dbReference type="ChEBI" id="CHEBI:24875"/>
    </cofactor>
</comment>
<proteinExistence type="inferred from homology"/>
<evidence type="ECO:0000313" key="7">
    <source>
        <dbReference type="EMBL" id="KXB06214.1"/>
    </source>
</evidence>
<dbReference type="EMBL" id="LHYF01000046">
    <property type="protein sequence ID" value="KXB06214.1"/>
    <property type="molecule type" value="Genomic_DNA"/>
</dbReference>
<sequence length="436" mass="49465">MSEDVNVDVEYLTRVEGHGNIKVDVEDGNIEKCEWQVVETPRFFESMVVDKPWTDLHHITSRICGICSMAHQFASLKATENALGIELSEQDELLRRLGYHGEQIQSHILHVGYLALPDLLNKQSVLPLASSHTEEVKTVIRLHRLGNELSKTIGGRDTHQQRLIPGGFSKIPSESELEQLKEKLESSFDDLDACVEFLEGLASELPDFERETEFISITADDEYAFYDGNLDSTDTGTEKIENYKEYTNEYIVPQSTAKYTKHNRESYMVGALARLNNNYEQLHPKAKEVAERFNLEPVCHNPFMNNVAQVVESVHCIEDSIKLIDELLDRGLESQPEYKNPEAELSEGRGVGVVEAPRGLLIHDYTYNSDGNCTEANCVIPTNQNHGNIQKDMEDMVPQILDKPEDEIELNLEMLVRAYDPCISCSTHYLDVEFVD</sequence>
<dbReference type="GO" id="GO:0008901">
    <property type="term" value="F:ferredoxin hydrogenase activity"/>
    <property type="evidence" value="ECO:0007669"/>
    <property type="project" value="InterPro"/>
</dbReference>
<feature type="binding site" evidence="6">
    <location>
        <position position="45"/>
    </location>
    <ligand>
        <name>Mg(2+)</name>
        <dbReference type="ChEBI" id="CHEBI:18420"/>
    </ligand>
</feature>
<keyword evidence="5" id="KW-0560">Oxidoreductase</keyword>
<name>A0A133VIH1_9EURY</name>
<dbReference type="InterPro" id="IPR029014">
    <property type="entry name" value="NiFe-Hase_large"/>
</dbReference>
<dbReference type="PATRIC" id="fig|1698281.3.peg.476"/>
<evidence type="ECO:0000256" key="1">
    <source>
        <dbReference type="ARBA" id="ARBA00001967"/>
    </source>
</evidence>
<comment type="cofactor">
    <cofactor evidence="1 6">
        <name>Ni(2+)</name>
        <dbReference type="ChEBI" id="CHEBI:49786"/>
    </cofactor>
</comment>
<dbReference type="Pfam" id="PF00374">
    <property type="entry name" value="NiFeSe_Hases"/>
    <property type="match status" value="2"/>
</dbReference>
<dbReference type="PANTHER" id="PTHR43600">
    <property type="entry name" value="COENZYME F420 HYDROGENASE, SUBUNIT ALPHA"/>
    <property type="match status" value="1"/>
</dbReference>
<keyword evidence="6" id="KW-0408">Iron</keyword>
<evidence type="ECO:0000256" key="5">
    <source>
        <dbReference type="ARBA" id="ARBA00023002"/>
    </source>
</evidence>
<keyword evidence="8" id="KW-1185">Reference proteome</keyword>
<evidence type="ECO:0000256" key="2">
    <source>
        <dbReference type="ARBA" id="ARBA00009292"/>
    </source>
</evidence>
<dbReference type="SUPFAM" id="SSF56762">
    <property type="entry name" value="HydB/Nqo4-like"/>
    <property type="match status" value="1"/>
</dbReference>
<keyword evidence="6" id="KW-0460">Magnesium</keyword>
<protein>
    <submittedName>
        <fullName evidence="7">Hydrogenase/sulfur reductase subunit alpha</fullName>
    </submittedName>
</protein>
<feature type="binding site" evidence="6">
    <location>
        <position position="428"/>
    </location>
    <ligand>
        <name>Mg(2+)</name>
        <dbReference type="ChEBI" id="CHEBI:18420"/>
    </ligand>
</feature>
<keyword evidence="3 6" id="KW-0533">Nickel</keyword>
<evidence type="ECO:0000256" key="6">
    <source>
        <dbReference type="PIRSR" id="PIRSR601501-1"/>
    </source>
</evidence>
<dbReference type="PANTHER" id="PTHR43600:SF2">
    <property type="entry name" value="F420-NON-REDUCING HYDROGENASE VHU SUBUNIT A"/>
    <property type="match status" value="1"/>
</dbReference>
<comment type="caution">
    <text evidence="7">The sequence shown here is derived from an EMBL/GenBank/DDBJ whole genome shotgun (WGS) entry which is preliminary data.</text>
</comment>
<evidence type="ECO:0000256" key="4">
    <source>
        <dbReference type="ARBA" id="ARBA00022723"/>
    </source>
</evidence>
<feature type="binding site" evidence="6">
    <location>
        <position position="67"/>
    </location>
    <ligand>
        <name>Fe cation</name>
        <dbReference type="ChEBI" id="CHEBI:24875"/>
    </ligand>
</feature>
<feature type="binding site" evidence="6">
    <location>
        <position position="64"/>
    </location>
    <ligand>
        <name>Ni(2+)</name>
        <dbReference type="ChEBI" id="CHEBI:49786"/>
    </ligand>
</feature>
<keyword evidence="4 6" id="KW-0479">Metal-binding</keyword>
<evidence type="ECO:0000313" key="8">
    <source>
        <dbReference type="Proteomes" id="UP000070404"/>
    </source>
</evidence>
<dbReference type="AlphaFoldDB" id="A0A133VIH1"/>
<feature type="binding site" evidence="6">
    <location>
        <position position="425"/>
    </location>
    <ligand>
        <name>Fe cation</name>
        <dbReference type="ChEBI" id="CHEBI:24875"/>
    </ligand>
</feature>
<feature type="binding site" evidence="6">
    <location>
        <position position="422"/>
    </location>
    <ligand>
        <name>Ni(2+)</name>
        <dbReference type="ChEBI" id="CHEBI:49786"/>
    </ligand>
</feature>
<dbReference type="Gene3D" id="1.10.645.10">
    <property type="entry name" value="Cytochrome-c3 Hydrogenase, chain B"/>
    <property type="match status" value="1"/>
</dbReference>
<dbReference type="InterPro" id="IPR018194">
    <property type="entry name" value="Ni-dep_hyd_lsu_Ni_BS"/>
</dbReference>